<dbReference type="InterPro" id="IPR039018">
    <property type="entry name" value="VapC20-like"/>
</dbReference>
<dbReference type="RefSeq" id="WP_014803197.1">
    <property type="nucleotide sequence ID" value="NC_018020.1"/>
</dbReference>
<dbReference type="KEGG" id="tpx:Turpa_2045"/>
<dbReference type="CDD" id="cd09854">
    <property type="entry name" value="PIN_VapC-like"/>
    <property type="match status" value="1"/>
</dbReference>
<dbReference type="PANTHER" id="PTHR42188:SF1">
    <property type="entry name" value="23S RRNA-SPECIFIC ENDONUCLEASE VAPC20"/>
    <property type="match status" value="1"/>
</dbReference>
<reference evidence="2 3" key="1">
    <citation type="submission" date="2012-06" db="EMBL/GenBank/DDBJ databases">
        <title>The complete chromosome of genome of Turneriella parva DSM 21527.</title>
        <authorList>
            <consortium name="US DOE Joint Genome Institute (JGI-PGF)"/>
            <person name="Lucas S."/>
            <person name="Han J."/>
            <person name="Lapidus A."/>
            <person name="Bruce D."/>
            <person name="Goodwin L."/>
            <person name="Pitluck S."/>
            <person name="Peters L."/>
            <person name="Kyrpides N."/>
            <person name="Mavromatis K."/>
            <person name="Ivanova N."/>
            <person name="Mikhailova N."/>
            <person name="Chertkov O."/>
            <person name="Detter J.C."/>
            <person name="Tapia R."/>
            <person name="Han C."/>
            <person name="Land M."/>
            <person name="Hauser L."/>
            <person name="Markowitz V."/>
            <person name="Cheng J.-F."/>
            <person name="Hugenholtz P."/>
            <person name="Woyke T."/>
            <person name="Wu D."/>
            <person name="Gronow S."/>
            <person name="Wellnitz S."/>
            <person name="Brambilla E."/>
            <person name="Klenk H.-P."/>
            <person name="Eisen J.A."/>
        </authorList>
    </citation>
    <scope>NUCLEOTIDE SEQUENCE [LARGE SCALE GENOMIC DNA]</scope>
    <source>
        <strain evidence="3">ATCC BAA-1111 / DSM 21527 / NCTC 11395 / H</strain>
    </source>
</reference>
<dbReference type="HOGENOM" id="CLU_136715_2_0_12"/>
<dbReference type="Gene3D" id="3.40.50.1010">
    <property type="entry name" value="5'-nuclease"/>
    <property type="match status" value="1"/>
</dbReference>
<dbReference type="EMBL" id="CP002959">
    <property type="protein sequence ID" value="AFM12691.1"/>
    <property type="molecule type" value="Genomic_DNA"/>
</dbReference>
<feature type="domain" description="PIN" evidence="1">
    <location>
        <begin position="5"/>
        <end position="127"/>
    </location>
</feature>
<dbReference type="Proteomes" id="UP000006048">
    <property type="component" value="Chromosome"/>
</dbReference>
<dbReference type="GO" id="GO:0004521">
    <property type="term" value="F:RNA endonuclease activity"/>
    <property type="evidence" value="ECO:0007669"/>
    <property type="project" value="InterPro"/>
</dbReference>
<dbReference type="InterPro" id="IPR002716">
    <property type="entry name" value="PIN_dom"/>
</dbReference>
<proteinExistence type="predicted"/>
<name>I4B5Y4_TURPD</name>
<dbReference type="SUPFAM" id="SSF88723">
    <property type="entry name" value="PIN domain-like"/>
    <property type="match status" value="1"/>
</dbReference>
<dbReference type="OrthoDB" id="1550787at2"/>
<protein>
    <submittedName>
        <fullName evidence="2">PilT protein domain protein</fullName>
    </submittedName>
</protein>
<sequence>MTEKVFIDSGIFIAYLNKRDRWHQQALYLFQEKNIQPYTSELVLSETYSWFLHQAGEEIARQFRLFVHAIPKLKILFSTVDAQVATEAMLDRHRGSKLTYVDAASLALLEAQKIQTVWSTDYHLSLTGRKIKPVK</sequence>
<evidence type="ECO:0000313" key="3">
    <source>
        <dbReference type="Proteomes" id="UP000006048"/>
    </source>
</evidence>
<dbReference type="AlphaFoldDB" id="I4B5Y4"/>
<dbReference type="Pfam" id="PF01850">
    <property type="entry name" value="PIN"/>
    <property type="match status" value="1"/>
</dbReference>
<dbReference type="InterPro" id="IPR029060">
    <property type="entry name" value="PIN-like_dom_sf"/>
</dbReference>
<gene>
    <name evidence="2" type="ordered locus">Turpa_2045</name>
</gene>
<evidence type="ECO:0000259" key="1">
    <source>
        <dbReference type="Pfam" id="PF01850"/>
    </source>
</evidence>
<keyword evidence="3" id="KW-1185">Reference proteome</keyword>
<dbReference type="STRING" id="869212.Turpa_2045"/>
<organism evidence="2 3">
    <name type="scientific">Turneriella parva (strain ATCC BAA-1111 / DSM 21527 / NCTC 11395 / H)</name>
    <name type="common">Leptospira parva</name>
    <dbReference type="NCBI Taxonomy" id="869212"/>
    <lineage>
        <taxon>Bacteria</taxon>
        <taxon>Pseudomonadati</taxon>
        <taxon>Spirochaetota</taxon>
        <taxon>Spirochaetia</taxon>
        <taxon>Leptospirales</taxon>
        <taxon>Leptospiraceae</taxon>
        <taxon>Turneriella</taxon>
    </lineage>
</organism>
<dbReference type="GO" id="GO:0016075">
    <property type="term" value="P:rRNA catabolic process"/>
    <property type="evidence" value="ECO:0007669"/>
    <property type="project" value="TreeGrafter"/>
</dbReference>
<accession>I4B5Y4</accession>
<evidence type="ECO:0000313" key="2">
    <source>
        <dbReference type="EMBL" id="AFM12691.1"/>
    </source>
</evidence>
<dbReference type="PANTHER" id="PTHR42188">
    <property type="entry name" value="23S RRNA-SPECIFIC ENDONUCLEASE VAPC20"/>
    <property type="match status" value="1"/>
</dbReference>